<accession>A0A4Z0WCK2</accession>
<organism evidence="2 3">
    <name type="scientific">Natronospirillum operosum</name>
    <dbReference type="NCBI Taxonomy" id="2759953"/>
    <lineage>
        <taxon>Bacteria</taxon>
        <taxon>Pseudomonadati</taxon>
        <taxon>Pseudomonadota</taxon>
        <taxon>Gammaproteobacteria</taxon>
        <taxon>Oceanospirillales</taxon>
        <taxon>Natronospirillaceae</taxon>
        <taxon>Natronospirillum</taxon>
    </lineage>
</organism>
<gene>
    <name evidence="2" type="ORF">E4656_08595</name>
</gene>
<comment type="caution">
    <text evidence="2">The sequence shown here is derived from an EMBL/GenBank/DDBJ whole genome shotgun (WGS) entry which is preliminary data.</text>
</comment>
<evidence type="ECO:0000313" key="3">
    <source>
        <dbReference type="Proteomes" id="UP000297475"/>
    </source>
</evidence>
<feature type="domain" description="Solute-binding protein family 3/N-terminal" evidence="1">
    <location>
        <begin position="70"/>
        <end position="284"/>
    </location>
</feature>
<dbReference type="SUPFAM" id="SSF53850">
    <property type="entry name" value="Periplasmic binding protein-like II"/>
    <property type="match status" value="1"/>
</dbReference>
<dbReference type="Gene3D" id="3.40.190.10">
    <property type="entry name" value="Periplasmic binding protein-like II"/>
    <property type="match status" value="2"/>
</dbReference>
<sequence length="285" mass="31180">MSAFTSVCSGGGAPSDGSILDAEGGVQCSVLRDRDGVMPRSTPVKWLVSALCCSALAASASELDRLTFITEEYPPYNFARDGALQGFSVSVLQAMLEADGSAKDISQVRIWPWARGYETALVEPNTVLFSTTRTRAREDLFHWVGPLARDRVTLLARRDSGIEIDSIDALNASDYRVVVIREDIGAQVLKESGVSADRLRPAINNSSALSMLHAGRVELWAYGEDVAYWLMDEQGLDPAEFESIYTLSEAYLYFALHRHTDEALVGHMQAVLDQLRADGTIEAVQ</sequence>
<protein>
    <submittedName>
        <fullName evidence="2">ABC transporter substrate-binding protein</fullName>
    </submittedName>
</protein>
<evidence type="ECO:0000259" key="1">
    <source>
        <dbReference type="Pfam" id="PF00497"/>
    </source>
</evidence>
<keyword evidence="3" id="KW-1185">Reference proteome</keyword>
<reference evidence="2 3" key="1">
    <citation type="submission" date="2019-04" db="EMBL/GenBank/DDBJ databases">
        <title>Natronospirillum operosus gen. nov., sp. nov., a haloalkaliphilic satellite isolated from decaying biomass of laboratory culture of cyanobacterium Geitlerinema sp. and proposal of Natronospirillaceae fam. nov. and Saccharospirillaceae fam. nov.</title>
        <authorList>
            <person name="Kevbrin V."/>
            <person name="Boltyanskaya Y."/>
            <person name="Koziaeva V."/>
            <person name="Grouzdev D.S."/>
            <person name="Park M."/>
            <person name="Cho J."/>
        </authorList>
    </citation>
    <scope>NUCLEOTIDE SEQUENCE [LARGE SCALE GENOMIC DNA]</scope>
    <source>
        <strain evidence="2 3">G-116</strain>
    </source>
</reference>
<dbReference type="EMBL" id="SRMF01000002">
    <property type="protein sequence ID" value="TGG94215.1"/>
    <property type="molecule type" value="Genomic_DNA"/>
</dbReference>
<dbReference type="PANTHER" id="PTHR38834">
    <property type="entry name" value="PERIPLASMIC SUBSTRATE BINDING PROTEIN FAMILY 3"/>
    <property type="match status" value="1"/>
</dbReference>
<dbReference type="OrthoDB" id="8587856at2"/>
<dbReference type="Proteomes" id="UP000297475">
    <property type="component" value="Unassembled WGS sequence"/>
</dbReference>
<dbReference type="AlphaFoldDB" id="A0A4Z0WCK2"/>
<evidence type="ECO:0000313" key="2">
    <source>
        <dbReference type="EMBL" id="TGG94215.1"/>
    </source>
</evidence>
<dbReference type="InterPro" id="IPR001638">
    <property type="entry name" value="Solute-binding_3/MltF_N"/>
</dbReference>
<dbReference type="Pfam" id="PF00497">
    <property type="entry name" value="SBP_bac_3"/>
    <property type="match status" value="1"/>
</dbReference>
<dbReference type="PANTHER" id="PTHR38834:SF3">
    <property type="entry name" value="SOLUTE-BINDING PROTEIN FAMILY 3_N-TERMINAL DOMAIN-CONTAINING PROTEIN"/>
    <property type="match status" value="1"/>
</dbReference>
<name>A0A4Z0WCK2_9GAMM</name>
<proteinExistence type="predicted"/>